<feature type="signal peptide" evidence="3">
    <location>
        <begin position="1"/>
        <end position="27"/>
    </location>
</feature>
<gene>
    <name evidence="5" type="ORF">SAMN04488028_102119</name>
</gene>
<name>A0A1M6N6A5_REIAG</name>
<dbReference type="AlphaFoldDB" id="A0A1M6N6A5"/>
<dbReference type="Gene3D" id="2.40.160.50">
    <property type="entry name" value="membrane protein fhac: a member of the omp85/tpsb transporter family"/>
    <property type="match status" value="1"/>
</dbReference>
<organism evidence="5 6">
    <name type="scientific">Reichenbachiella agariperforans</name>
    <dbReference type="NCBI Taxonomy" id="156994"/>
    <lineage>
        <taxon>Bacteria</taxon>
        <taxon>Pseudomonadati</taxon>
        <taxon>Bacteroidota</taxon>
        <taxon>Cytophagia</taxon>
        <taxon>Cytophagales</taxon>
        <taxon>Reichenbachiellaceae</taxon>
        <taxon>Reichenbachiella</taxon>
    </lineage>
</organism>
<dbReference type="STRING" id="156994.SAMN04488028_102119"/>
<dbReference type="Pfam" id="PF01103">
    <property type="entry name" value="Omp85"/>
    <property type="match status" value="1"/>
</dbReference>
<evidence type="ECO:0000256" key="1">
    <source>
        <dbReference type="ARBA" id="ARBA00004370"/>
    </source>
</evidence>
<comment type="subcellular location">
    <subcellularLocation>
        <location evidence="1">Membrane</location>
    </subcellularLocation>
</comment>
<protein>
    <submittedName>
        <fullName evidence="5">Surface antigen</fullName>
    </submittedName>
</protein>
<evidence type="ECO:0000256" key="2">
    <source>
        <dbReference type="ARBA" id="ARBA00023136"/>
    </source>
</evidence>
<feature type="domain" description="Bacterial surface antigen (D15)" evidence="4">
    <location>
        <begin position="112"/>
        <end position="377"/>
    </location>
</feature>
<feature type="chain" id="PRO_5012252005" evidence="3">
    <location>
        <begin position="28"/>
        <end position="393"/>
    </location>
</feature>
<reference evidence="6" key="1">
    <citation type="submission" date="2016-11" db="EMBL/GenBank/DDBJ databases">
        <authorList>
            <person name="Varghese N."/>
            <person name="Submissions S."/>
        </authorList>
    </citation>
    <scope>NUCLEOTIDE SEQUENCE [LARGE SCALE GENOMIC DNA]</scope>
    <source>
        <strain evidence="6">DSM 26134</strain>
    </source>
</reference>
<evidence type="ECO:0000313" key="6">
    <source>
        <dbReference type="Proteomes" id="UP000184474"/>
    </source>
</evidence>
<dbReference type="Proteomes" id="UP000184474">
    <property type="component" value="Unassembled WGS sequence"/>
</dbReference>
<evidence type="ECO:0000313" key="5">
    <source>
        <dbReference type="EMBL" id="SHJ91237.1"/>
    </source>
</evidence>
<sequence>MYLVPTMNCKNLPVFLLITLLSWQAICQDKSTQQAADTLSRDSPEMSKFDAFNKRAEVLFQILPFPIYSYSQETGQVYGLVKYNLINIVKGDTVSAASSFSALASASALGQIKFVMGSRVYLKEDRIVLQGEASYINFPQFFLGIGNDVTREGLEEISTKSLNFVNSALFAVNYSKTVYTGVSQEFRNYYEVEKDSSSYLNVNQVPGFEGGAISGVGPAFIYDTRDHRYNSRTGAYIFTSYKYFGKYLGSDFDYGTFTLDVRKFINPWMNHVIGFQAYTELNTGAVPFYSLALLGGSERMRGYYEGAIRDKAIADVQVEYRMPVWKIFGMVAFASAGRVAPDYSAMQLKDVWMSGGLGLRVMVDSKNRANLRMDFGWGQEGAKAFVIGFTESF</sequence>
<keyword evidence="3" id="KW-0732">Signal</keyword>
<dbReference type="GO" id="GO:0019867">
    <property type="term" value="C:outer membrane"/>
    <property type="evidence" value="ECO:0007669"/>
    <property type="project" value="InterPro"/>
</dbReference>
<proteinExistence type="predicted"/>
<keyword evidence="6" id="KW-1185">Reference proteome</keyword>
<evidence type="ECO:0000259" key="4">
    <source>
        <dbReference type="Pfam" id="PF01103"/>
    </source>
</evidence>
<accession>A0A1M6N6A5</accession>
<dbReference type="EMBL" id="FRAA01000002">
    <property type="protein sequence ID" value="SHJ91237.1"/>
    <property type="molecule type" value="Genomic_DNA"/>
</dbReference>
<keyword evidence="2" id="KW-0472">Membrane</keyword>
<dbReference type="InterPro" id="IPR000184">
    <property type="entry name" value="Bac_surfAg_D15"/>
</dbReference>
<evidence type="ECO:0000256" key="3">
    <source>
        <dbReference type="SAM" id="SignalP"/>
    </source>
</evidence>